<organism evidence="2 3">
    <name type="scientific">Mycobacterium shigaense</name>
    <dbReference type="NCBI Taxonomy" id="722731"/>
    <lineage>
        <taxon>Bacteria</taxon>
        <taxon>Bacillati</taxon>
        <taxon>Actinomycetota</taxon>
        <taxon>Actinomycetes</taxon>
        <taxon>Mycobacteriales</taxon>
        <taxon>Mycobacteriaceae</taxon>
        <taxon>Mycobacterium</taxon>
        <taxon>Mycobacterium simiae complex</taxon>
    </lineage>
</organism>
<protein>
    <recommendedName>
        <fullName evidence="4">Preprotein translocase subunit SecD</fullName>
    </recommendedName>
</protein>
<dbReference type="AlphaFoldDB" id="A0A1Z4EI60"/>
<dbReference type="EMBL" id="AP018164">
    <property type="protein sequence ID" value="BAX92651.1"/>
    <property type="molecule type" value="Genomic_DNA"/>
</dbReference>
<gene>
    <name evidence="2" type="ORF">MSG_02507</name>
</gene>
<sequence length="180" mass="18573">MAGTSVVTAPLVGAVLPAAPATSTAKPPPATTQPAPRAATILPLPVRPVQKSQPTSSHKCLPVDSSAPTPPASVLTCDLARATLYMLGPESMRLGLTRVDPPKPLTSDFYEVNLVMNPASTTTWTACTNGHPHDHIAFVRDDLVLEAPIIQEVVSSCQVALSTQTALAADQLAQLAGGPA</sequence>
<evidence type="ECO:0000313" key="3">
    <source>
        <dbReference type="Proteomes" id="UP000217736"/>
    </source>
</evidence>
<evidence type="ECO:0008006" key="4">
    <source>
        <dbReference type="Google" id="ProtNLM"/>
    </source>
</evidence>
<name>A0A1Z4EI60_9MYCO</name>
<evidence type="ECO:0000256" key="1">
    <source>
        <dbReference type="SAM" id="MobiDB-lite"/>
    </source>
</evidence>
<evidence type="ECO:0000313" key="2">
    <source>
        <dbReference type="EMBL" id="BAX92651.1"/>
    </source>
</evidence>
<dbReference type="Proteomes" id="UP000217736">
    <property type="component" value="Chromosome"/>
</dbReference>
<dbReference type="RefSeq" id="WP_232011013.1">
    <property type="nucleotide sequence ID" value="NZ_AP018164.1"/>
</dbReference>
<accession>A0A1Z4EI60</accession>
<proteinExistence type="predicted"/>
<dbReference type="KEGG" id="mshg:MSG_02507"/>
<reference evidence="3" key="1">
    <citation type="submission" date="2017-06" db="EMBL/GenBank/DDBJ databases">
        <title>Complete Genome Sequence of Mycobacterium shigaense.</title>
        <authorList>
            <person name="Fukano H."/>
            <person name="Yoshida M."/>
            <person name="Kazumi Y."/>
            <person name="Ogura Y."/>
            <person name="Mitarai S."/>
            <person name="Hayashi T."/>
            <person name="Hoshino Y."/>
        </authorList>
    </citation>
    <scope>NUCLEOTIDE SEQUENCE [LARGE SCALE GENOMIC DNA]</scope>
    <source>
        <strain evidence="3">UN-152</strain>
    </source>
</reference>
<feature type="region of interest" description="Disordered" evidence="1">
    <location>
        <begin position="47"/>
        <end position="66"/>
    </location>
</feature>
<dbReference type="Gene3D" id="3.30.1360.200">
    <property type="match status" value="1"/>
</dbReference>
<keyword evidence="3" id="KW-1185">Reference proteome</keyword>